<protein>
    <submittedName>
        <fullName evidence="2">Uncharacterized protein</fullName>
    </submittedName>
</protein>
<organism evidence="2 3">
    <name type="scientific">Rubroshorea leprosula</name>
    <dbReference type="NCBI Taxonomy" id="152421"/>
    <lineage>
        <taxon>Eukaryota</taxon>
        <taxon>Viridiplantae</taxon>
        <taxon>Streptophyta</taxon>
        <taxon>Embryophyta</taxon>
        <taxon>Tracheophyta</taxon>
        <taxon>Spermatophyta</taxon>
        <taxon>Magnoliopsida</taxon>
        <taxon>eudicotyledons</taxon>
        <taxon>Gunneridae</taxon>
        <taxon>Pentapetalae</taxon>
        <taxon>rosids</taxon>
        <taxon>malvids</taxon>
        <taxon>Malvales</taxon>
        <taxon>Dipterocarpaceae</taxon>
        <taxon>Rubroshorea</taxon>
    </lineage>
</organism>
<evidence type="ECO:0000313" key="3">
    <source>
        <dbReference type="Proteomes" id="UP001054252"/>
    </source>
</evidence>
<accession>A0AAV5MUJ9</accession>
<reference evidence="2 3" key="1">
    <citation type="journal article" date="2021" name="Commun. Biol.">
        <title>The genome of Shorea leprosula (Dipterocarpaceae) highlights the ecological relevance of drought in aseasonal tropical rainforests.</title>
        <authorList>
            <person name="Ng K.K.S."/>
            <person name="Kobayashi M.J."/>
            <person name="Fawcett J.A."/>
            <person name="Hatakeyama M."/>
            <person name="Paape T."/>
            <person name="Ng C.H."/>
            <person name="Ang C.C."/>
            <person name="Tnah L.H."/>
            <person name="Lee C.T."/>
            <person name="Nishiyama T."/>
            <person name="Sese J."/>
            <person name="O'Brien M.J."/>
            <person name="Copetti D."/>
            <person name="Mohd Noor M.I."/>
            <person name="Ong R.C."/>
            <person name="Putra M."/>
            <person name="Sireger I.Z."/>
            <person name="Indrioko S."/>
            <person name="Kosugi Y."/>
            <person name="Izuno A."/>
            <person name="Isagi Y."/>
            <person name="Lee S.L."/>
            <person name="Shimizu K.K."/>
        </authorList>
    </citation>
    <scope>NUCLEOTIDE SEQUENCE [LARGE SCALE GENOMIC DNA]</scope>
    <source>
        <strain evidence="2">214</strain>
    </source>
</reference>
<comment type="caution">
    <text evidence="2">The sequence shown here is derived from an EMBL/GenBank/DDBJ whole genome shotgun (WGS) entry which is preliminary data.</text>
</comment>
<evidence type="ECO:0000256" key="1">
    <source>
        <dbReference type="SAM" id="MobiDB-lite"/>
    </source>
</evidence>
<feature type="compositionally biased region" description="Polar residues" evidence="1">
    <location>
        <begin position="84"/>
        <end position="97"/>
    </location>
</feature>
<feature type="region of interest" description="Disordered" evidence="1">
    <location>
        <begin position="56"/>
        <end position="136"/>
    </location>
</feature>
<evidence type="ECO:0000313" key="2">
    <source>
        <dbReference type="EMBL" id="GKV52062.1"/>
    </source>
</evidence>
<dbReference type="EMBL" id="BPVZ01000596">
    <property type="protein sequence ID" value="GKV52062.1"/>
    <property type="molecule type" value="Genomic_DNA"/>
</dbReference>
<name>A0AAV5MUJ9_9ROSI</name>
<gene>
    <name evidence="2" type="ORF">SLEP1_g58666</name>
</gene>
<dbReference type="Proteomes" id="UP001054252">
    <property type="component" value="Unassembled WGS sequence"/>
</dbReference>
<dbReference type="AlphaFoldDB" id="A0AAV5MUJ9"/>
<sequence>MGQFIIRVASSTPRTSSGRSQGVVDIESFLEPVILEPGRSNGPTHCNFDCTCPPNNSPSPGVRAMMSGPSGSNGLPRRVPSGNAALQSEQLQFNVPPNASAPVDRQHQELPSIVQPETNNVSPSENSPNNIDPSLK</sequence>
<keyword evidence="3" id="KW-1185">Reference proteome</keyword>
<proteinExistence type="predicted"/>
<feature type="compositionally biased region" description="Low complexity" evidence="1">
    <location>
        <begin position="116"/>
        <end position="130"/>
    </location>
</feature>